<dbReference type="EMBL" id="CSAJ01000028">
    <property type="protein sequence ID" value="COV52418.1"/>
    <property type="molecule type" value="Genomic_DNA"/>
</dbReference>
<evidence type="ECO:0000313" key="12">
    <source>
        <dbReference type="EMBL" id="CLW49012.1"/>
    </source>
</evidence>
<dbReference type="Proteomes" id="UP000038802">
    <property type="component" value="Unassembled WGS sequence"/>
</dbReference>
<evidence type="ECO:0000313" key="15">
    <source>
        <dbReference type="EMBL" id="COW51017.1"/>
    </source>
</evidence>
<evidence type="ECO:0000313" key="11">
    <source>
        <dbReference type="EMBL" id="CKT83909.1"/>
    </source>
</evidence>
<evidence type="ECO:0000313" key="23">
    <source>
        <dbReference type="Proteomes" id="UP000048600"/>
    </source>
</evidence>
<dbReference type="PANTHER" id="PTHR30177">
    <property type="entry name" value="GLYCINE BETAINE/L-PROLINE TRANSPORT SYSTEM PERMEASE PROTEIN PROW"/>
    <property type="match status" value="1"/>
</dbReference>
<evidence type="ECO:0000256" key="6">
    <source>
        <dbReference type="RuleBase" id="RU363032"/>
    </source>
</evidence>
<reference evidence="20 21" key="2">
    <citation type="submission" date="2015-03" db="EMBL/GenBank/DDBJ databases">
        <authorList>
            <consortium name="Pathogen Informatics"/>
        </authorList>
    </citation>
    <scope>NUCLEOTIDE SEQUENCE [LARGE SCALE GENOMIC DNA]</scope>
    <source>
        <strain evidence="11 24">Bir 172</strain>
        <strain evidence="9 27">Bir 185</strain>
        <strain evidence="10 25">Bir 187</strain>
        <strain evidence="8 22">H09601792</strain>
        <strain evidence="20">K00500041</strain>
        <strain evidence="14 21">M09401471</strain>
        <strain evidence="13 23">P00601463</strain>
    </source>
</reference>
<name>A0A045I5E1_MYCTX</name>
<evidence type="ECO:0000313" key="9">
    <source>
        <dbReference type="EMBL" id="CKS20078.1"/>
    </source>
</evidence>
<dbReference type="Proteomes" id="UP000050164">
    <property type="component" value="Unassembled WGS sequence"/>
</dbReference>
<dbReference type="EMBL" id="LWDQ01000001">
    <property type="protein sequence ID" value="OMH61735.1"/>
    <property type="molecule type" value="Genomic_DNA"/>
</dbReference>
<dbReference type="InterPro" id="IPR035906">
    <property type="entry name" value="MetI-like_sf"/>
</dbReference>
<feature type="transmembrane region" description="Helical" evidence="6">
    <location>
        <begin position="81"/>
        <end position="100"/>
    </location>
</feature>
<dbReference type="Proteomes" id="UP000256381">
    <property type="component" value="Unassembled WGS sequence"/>
</dbReference>
<protein>
    <submittedName>
        <fullName evidence="16 18">ABC transporter permease</fullName>
    </submittedName>
    <submittedName>
        <fullName evidence="17">Choline transport system permease protein OpuBB</fullName>
    </submittedName>
    <submittedName>
        <fullName evidence="10 19">Osmoprotectant</fullName>
    </submittedName>
</protein>
<dbReference type="GeneID" id="45427757"/>
<evidence type="ECO:0000313" key="30">
    <source>
        <dbReference type="Proteomes" id="UP000300237"/>
    </source>
</evidence>
<evidence type="ECO:0000313" key="24">
    <source>
        <dbReference type="Proteomes" id="UP000048948"/>
    </source>
</evidence>
<keyword evidence="3 6" id="KW-0812">Transmembrane</keyword>
<reference evidence="18" key="7">
    <citation type="submission" date="2018-07" db="EMBL/GenBank/DDBJ databases">
        <authorList>
            <person name="Shah S."/>
            <person name="Brown T."/>
            <person name="Auld S."/>
            <person name="Bratton K."/>
            <person name="Narechania A."/>
            <person name="Mathema B."/>
            <person name="Gandhi N."/>
        </authorList>
    </citation>
    <scope>NUCLEOTIDE SEQUENCE</scope>
    <source>
        <strain evidence="18">32301_S10</strain>
    </source>
</reference>
<dbReference type="AlphaFoldDB" id="A0A045I5E1"/>
<reference evidence="18 29" key="5">
    <citation type="journal article" date="2017" name="N. Engl. J. Med.">
        <title>Transmission of Extensively Drug-Resistant Tuberculosis in South Africa.</title>
        <authorList>
            <person name="Shah N.S."/>
            <person name="Auld S.C."/>
            <person name="Brust J.C."/>
            <person name="Mathema B."/>
            <person name="Ismail N."/>
            <person name="Moodley P."/>
            <person name="Mlisana K."/>
            <person name="Allana S."/>
            <person name="Campbell A."/>
            <person name="Mthiyane T."/>
            <person name="Morris N."/>
            <person name="Mpangase P."/>
            <person name="van der Meulen H."/>
            <person name="Omar S.V."/>
            <person name="Brown T.S."/>
            <person name="Narechania A."/>
            <person name="Shaskina E."/>
            <person name="Kapwata T."/>
            <person name="Kreiswirth B."/>
            <person name="Gandhi N.R."/>
        </authorList>
    </citation>
    <scope>NUCLEOTIDE SEQUENCE [LARGE SCALE GENOMIC DNA]</scope>
    <source>
        <strain evidence="18 29">32301_S10</strain>
    </source>
</reference>
<evidence type="ECO:0000313" key="8">
    <source>
        <dbReference type="EMBL" id="CFE47216.1"/>
    </source>
</evidence>
<dbReference type="EMBL" id="LR027516">
    <property type="protein sequence ID" value="VCU52079.1"/>
    <property type="molecule type" value="Genomic_DNA"/>
</dbReference>
<dbReference type="EMBL" id="CFOH01000065">
    <property type="protein sequence ID" value="CFE47216.1"/>
    <property type="molecule type" value="Genomic_DNA"/>
</dbReference>
<evidence type="ECO:0000313" key="21">
    <source>
        <dbReference type="Proteomes" id="UP000044938"/>
    </source>
</evidence>
<evidence type="ECO:0000313" key="10">
    <source>
        <dbReference type="EMBL" id="CKS60072.1"/>
    </source>
</evidence>
<dbReference type="Proteomes" id="UP000046947">
    <property type="component" value="Unassembled WGS sequence"/>
</dbReference>
<dbReference type="RefSeq" id="WP_003420526.1">
    <property type="nucleotide sequence ID" value="NZ_AP017901.1"/>
</dbReference>
<evidence type="ECO:0000313" key="17">
    <source>
        <dbReference type="EMBL" id="OMH61735.1"/>
    </source>
</evidence>
<evidence type="ECO:0000313" key="25">
    <source>
        <dbReference type="Proteomes" id="UP000049023"/>
    </source>
</evidence>
<dbReference type="EMBL" id="COPH01000020">
    <property type="protein sequence ID" value="CLW49012.1"/>
    <property type="molecule type" value="Genomic_DNA"/>
</dbReference>
<dbReference type="InterPro" id="IPR000515">
    <property type="entry name" value="MetI-like"/>
</dbReference>
<evidence type="ECO:0000313" key="20">
    <source>
        <dbReference type="Proteomes" id="UP000038802"/>
    </source>
</evidence>
<gene>
    <name evidence="10" type="primary">yehY</name>
    <name evidence="17" type="synonym">opuBB</name>
    <name evidence="16" type="synonym">proW</name>
    <name evidence="17" type="ORF">A4S10_03932</name>
    <name evidence="19" type="ORF">DKC2_3997</name>
    <name evidence="18" type="ORF">DSJ38_19240</name>
    <name evidence="8" type="ORF">ERS007688_00674</name>
    <name evidence="15" type="ORF">ERS007703_03777</name>
    <name evidence="14" type="ORF">ERS007720_00402</name>
    <name evidence="13" type="ORF">ERS007741_00027</name>
    <name evidence="11" type="ORF">ERS027646_04195</name>
    <name evidence="9" type="ORF">ERS027659_02773</name>
    <name evidence="10" type="ORF">ERS027661_03297</name>
    <name evidence="12" type="ORF">ERS094118_02667</name>
    <name evidence="16" type="ORF">J8J21_02970</name>
</gene>
<keyword evidence="4 6" id="KW-1133">Transmembrane helix</keyword>
<evidence type="ECO:0000313" key="16">
    <source>
        <dbReference type="EMBL" id="MBP0682108.1"/>
    </source>
</evidence>
<reference evidence="12 26" key="1">
    <citation type="submission" date="2015-03" db="EMBL/GenBank/DDBJ databases">
        <authorList>
            <consortium name="Pathogen Informatics"/>
            <person name="Murphy D."/>
        </authorList>
    </citation>
    <scope>NUCLEOTIDE SEQUENCE [LARGE SCALE GENOMIC DNA]</scope>
    <source>
        <strain evidence="12 26">0268S</strain>
    </source>
</reference>
<sequence>MHYLMTHPGAAWALTVVHLRLSLLPVLIGLMSAVPLGLLVQRAPLLRRLTTATASVIFTIPSLALFVVLPLIIGTRILDEANVIVALAAYTTALLVRAVLEALDAVPAQVHDAATAIGYSRIAQMLKVELPLSIPVLVAGLRVVAVTNIAMVSVGSVIGIGGLGTWFTAGYQTNKSDQIVAGVVAMFLLAIVVDVVINLAGRLATPWERAPRAARRRRQVAAPITGGAR</sequence>
<keyword evidence="5 6" id="KW-0472">Membrane</keyword>
<dbReference type="PATRIC" id="fig|1773.206.peg.609"/>
<feature type="transmembrane region" description="Helical" evidence="6">
    <location>
        <begin position="179"/>
        <end position="200"/>
    </location>
</feature>
<evidence type="ECO:0000313" key="31">
    <source>
        <dbReference type="Proteomes" id="UP000671119"/>
    </source>
</evidence>
<reference evidence="15" key="3">
    <citation type="submission" date="2015-03" db="EMBL/GenBank/DDBJ databases">
        <authorList>
            <person name="Murphy D."/>
        </authorList>
    </citation>
    <scope>NUCLEOTIDE SEQUENCE [LARGE SCALE GENOMIC DNA]</scope>
    <source>
        <strain evidence="15">K00500041</strain>
    </source>
</reference>
<reference evidence="19 30" key="8">
    <citation type="submission" date="2018-08" db="EMBL/GenBank/DDBJ databases">
        <authorList>
            <person name="Fokvardsen B D."/>
            <person name="Norman A."/>
        </authorList>
    </citation>
    <scope>NUCLEOTIDE SEQUENCE [LARGE SCALE GENOMIC DNA]</scope>
    <source>
        <strain evidence="19 30">DKC2</strain>
    </source>
</reference>
<feature type="transmembrane region" description="Helical" evidence="6">
    <location>
        <begin position="52"/>
        <end position="75"/>
    </location>
</feature>
<dbReference type="GO" id="GO:0005886">
    <property type="term" value="C:plasma membrane"/>
    <property type="evidence" value="ECO:0007669"/>
    <property type="project" value="UniProtKB-SubCell"/>
</dbReference>
<evidence type="ECO:0000256" key="4">
    <source>
        <dbReference type="ARBA" id="ARBA00022989"/>
    </source>
</evidence>
<evidence type="ECO:0000259" key="7">
    <source>
        <dbReference type="PROSITE" id="PS50928"/>
    </source>
</evidence>
<feature type="transmembrane region" description="Helical" evidence="6">
    <location>
        <begin position="20"/>
        <end position="40"/>
    </location>
</feature>
<dbReference type="Proteomes" id="UP000044938">
    <property type="component" value="Unassembled WGS sequence"/>
</dbReference>
<dbReference type="EMBL" id="CHKL01000001">
    <property type="protein sequence ID" value="COV49366.1"/>
    <property type="molecule type" value="Genomic_DNA"/>
</dbReference>
<dbReference type="Gene3D" id="1.10.3720.10">
    <property type="entry name" value="MetI-like"/>
    <property type="match status" value="1"/>
</dbReference>
<dbReference type="Proteomes" id="UP000049023">
    <property type="component" value="Unassembled WGS sequence"/>
</dbReference>
<dbReference type="Proteomes" id="UP000048948">
    <property type="component" value="Unassembled WGS sequence"/>
</dbReference>
<dbReference type="GO" id="GO:0055085">
    <property type="term" value="P:transmembrane transport"/>
    <property type="evidence" value="ECO:0007669"/>
    <property type="project" value="InterPro"/>
</dbReference>
<evidence type="ECO:0000313" key="22">
    <source>
        <dbReference type="Proteomes" id="UP000046947"/>
    </source>
</evidence>
<evidence type="ECO:0000313" key="27">
    <source>
        <dbReference type="Proteomes" id="UP000050164"/>
    </source>
</evidence>
<dbReference type="EMBL" id="QTBD01000220">
    <property type="protein sequence ID" value="REQ48203.1"/>
    <property type="molecule type" value="Genomic_DNA"/>
</dbReference>
<dbReference type="EMBL" id="CSAE01000555">
    <property type="protein sequence ID" value="COW51017.1"/>
    <property type="molecule type" value="Genomic_DNA"/>
</dbReference>
<feature type="domain" description="ABC transmembrane type-1" evidence="7">
    <location>
        <begin position="15"/>
        <end position="197"/>
    </location>
</feature>
<proteinExistence type="inferred from homology"/>
<comment type="subcellular location">
    <subcellularLocation>
        <location evidence="6">Cell membrane</location>
        <topology evidence="6">Multi-pass membrane protein</topology>
    </subcellularLocation>
    <subcellularLocation>
        <location evidence="1">Membrane</location>
        <topology evidence="1">Multi-pass membrane protein</topology>
    </subcellularLocation>
</comment>
<dbReference type="EMBL" id="JAGIZI010000003">
    <property type="protein sequence ID" value="MBP0682108.1"/>
    <property type="molecule type" value="Genomic_DNA"/>
</dbReference>
<evidence type="ECO:0000313" key="28">
    <source>
        <dbReference type="Proteomes" id="UP000189452"/>
    </source>
</evidence>
<dbReference type="OMA" id="MRYLFTH"/>
<evidence type="ECO:0000313" key="13">
    <source>
        <dbReference type="EMBL" id="COV49366.1"/>
    </source>
</evidence>
<keyword evidence="2 6" id="KW-0813">Transport</keyword>
<evidence type="ECO:0000256" key="2">
    <source>
        <dbReference type="ARBA" id="ARBA00022448"/>
    </source>
</evidence>
<dbReference type="Proteomes" id="UP000048600">
    <property type="component" value="Unassembled WGS sequence"/>
</dbReference>
<dbReference type="SMR" id="A0A045I5E1"/>
<dbReference type="InterPro" id="IPR051204">
    <property type="entry name" value="ABC_transp_perm/SBD"/>
</dbReference>
<dbReference type="Proteomes" id="UP000050139">
    <property type="component" value="Unassembled WGS sequence"/>
</dbReference>
<dbReference type="SUPFAM" id="SSF161098">
    <property type="entry name" value="MetI-like"/>
    <property type="match status" value="1"/>
</dbReference>
<feature type="transmembrane region" description="Helical" evidence="6">
    <location>
        <begin position="134"/>
        <end position="167"/>
    </location>
</feature>
<dbReference type="Proteomes" id="UP000300237">
    <property type="component" value="Chromosome"/>
</dbReference>
<accession>A0A045I5E1</accession>
<evidence type="ECO:0000313" key="14">
    <source>
        <dbReference type="EMBL" id="COV52418.1"/>
    </source>
</evidence>
<dbReference type="STRING" id="115862.BBG46_19500"/>
<dbReference type="Pfam" id="PF00528">
    <property type="entry name" value="BPD_transp_1"/>
    <property type="match status" value="1"/>
</dbReference>
<dbReference type="EMBL" id="CNFU01000837">
    <property type="protein sequence ID" value="CKS60072.1"/>
    <property type="molecule type" value="Genomic_DNA"/>
</dbReference>
<reference evidence="17 28" key="6">
    <citation type="submission" date="2017-02" db="EMBL/GenBank/DDBJ databases">
        <title>Protein polymorphisms may explain contrasting epidemiological fitness of two variants of a multidrug-resistant Mycobacterium tuberculosis strain.</title>
        <authorList>
            <person name="Bigi M.M."/>
            <person name="Lopez B."/>
            <person name="Blanco F.C."/>
            <person name="Sasiain M.C."/>
            <person name="De La Barrera S."/>
            <person name="Ritacco V."/>
            <person name="Bigi F."/>
            <person name="Soria M.A."/>
        </authorList>
    </citation>
    <scope>NUCLEOTIDE SEQUENCE [LARGE SCALE GENOMIC DNA]</scope>
    <source>
        <strain evidence="17 28">6548</strain>
    </source>
</reference>
<evidence type="ECO:0000256" key="5">
    <source>
        <dbReference type="ARBA" id="ARBA00023136"/>
    </source>
</evidence>
<dbReference type="PROSITE" id="PS50928">
    <property type="entry name" value="ABC_TM1"/>
    <property type="match status" value="1"/>
</dbReference>
<evidence type="ECO:0000256" key="1">
    <source>
        <dbReference type="ARBA" id="ARBA00004141"/>
    </source>
</evidence>
<comment type="similarity">
    <text evidence="6">Belongs to the binding-protein-dependent transport system permease family.</text>
</comment>
<evidence type="ECO:0000313" key="18">
    <source>
        <dbReference type="EMBL" id="REQ48203.1"/>
    </source>
</evidence>
<organism evidence="10 25">
    <name type="scientific">Mycobacterium tuberculosis</name>
    <dbReference type="NCBI Taxonomy" id="1773"/>
    <lineage>
        <taxon>Bacteria</taxon>
        <taxon>Bacillati</taxon>
        <taxon>Actinomycetota</taxon>
        <taxon>Actinomycetes</taxon>
        <taxon>Mycobacteriales</taxon>
        <taxon>Mycobacteriaceae</taxon>
        <taxon>Mycobacterium</taxon>
        <taxon>Mycobacterium tuberculosis complex</taxon>
    </lineage>
</organism>
<dbReference type="EMBL" id="CNFT01000709">
    <property type="protein sequence ID" value="CKS20078.1"/>
    <property type="molecule type" value="Genomic_DNA"/>
</dbReference>
<reference evidence="17 28" key="4">
    <citation type="submission" date="2016-04" db="EMBL/GenBank/DDBJ databases">
        <authorList>
            <person name="Bigi M."/>
            <person name="Bigi F."/>
            <person name="Soria M.A."/>
        </authorList>
    </citation>
    <scope>NUCLEOTIDE SEQUENCE [LARGE SCALE GENOMIC DNA]</scope>
    <source>
        <strain evidence="17 28">6548</strain>
    </source>
</reference>
<dbReference type="EMBL" id="CNGE01001195">
    <property type="protein sequence ID" value="CKT83909.1"/>
    <property type="molecule type" value="Genomic_DNA"/>
</dbReference>
<dbReference type="Proteomes" id="UP000671119">
    <property type="component" value="Unassembled WGS sequence"/>
</dbReference>
<evidence type="ECO:0000313" key="19">
    <source>
        <dbReference type="EMBL" id="VCU52079.1"/>
    </source>
</evidence>
<evidence type="ECO:0000256" key="3">
    <source>
        <dbReference type="ARBA" id="ARBA00022692"/>
    </source>
</evidence>
<reference evidence="16 31" key="9">
    <citation type="submission" date="2021-03" db="EMBL/GenBank/DDBJ databases">
        <title>Whole Genome Sequencing of Mycobacterium tuberculosis clinical isolates from Arunachal Pradesh, India.</title>
        <authorList>
            <person name="Singh S."/>
            <person name="Mudliar S.R."/>
            <person name="Kulsum U."/>
            <person name="Rufai S.B."/>
            <person name="Singh P.K."/>
            <person name="Umpo M."/>
            <person name="Nyori M."/>
        </authorList>
    </citation>
    <scope>NUCLEOTIDE SEQUENCE [LARGE SCALE GENOMIC DNA]</scope>
    <source>
        <strain evidence="16 31">OMICS/BPL/0142/20/SP</strain>
    </source>
</reference>
<dbReference type="Proteomes" id="UP000189452">
    <property type="component" value="Chromosome"/>
</dbReference>
<evidence type="ECO:0000313" key="26">
    <source>
        <dbReference type="Proteomes" id="UP000050139"/>
    </source>
</evidence>
<evidence type="ECO:0000313" key="29">
    <source>
        <dbReference type="Proteomes" id="UP000256381"/>
    </source>
</evidence>
<dbReference type="PANTHER" id="PTHR30177:SF4">
    <property type="entry name" value="OSMOPROTECTANT IMPORT PERMEASE PROTEIN OSMW"/>
    <property type="match status" value="1"/>
</dbReference>
<dbReference type="GO" id="GO:0031460">
    <property type="term" value="P:glycine betaine transport"/>
    <property type="evidence" value="ECO:0007669"/>
    <property type="project" value="TreeGrafter"/>
</dbReference>